<dbReference type="EMBL" id="JASCZI010001853">
    <property type="protein sequence ID" value="MED6115553.1"/>
    <property type="molecule type" value="Genomic_DNA"/>
</dbReference>
<dbReference type="Proteomes" id="UP001341840">
    <property type="component" value="Unassembled WGS sequence"/>
</dbReference>
<evidence type="ECO:0000259" key="2">
    <source>
        <dbReference type="PROSITE" id="PS50181"/>
    </source>
</evidence>
<evidence type="ECO:0000313" key="4">
    <source>
        <dbReference type="Proteomes" id="UP001341840"/>
    </source>
</evidence>
<gene>
    <name evidence="3" type="ORF">PIB30_091768</name>
</gene>
<feature type="region of interest" description="Disordered" evidence="1">
    <location>
        <begin position="1"/>
        <end position="74"/>
    </location>
</feature>
<accession>A0ABU6QUI9</accession>
<sequence length="266" mass="31386">MELLTSPRLVSQTTSRRQEEWGERERVKKKSARRMSRKRRRRKRIHFVSEREAQKQSAFKSTGEYFGTQEESSKAQRYNQLTNKNFIRIKPLTNNPNPNTIQHLHSKHNKTELAAWMKSKNNVLPVELIQAILLRVPARYLFRLRLVSKLWFSLISNPDFVELHLHRSSSLTSPAFFFAKSSEQACLVDLHALFIEDATIGAALKDVSIPFVKKKKHRFKFLDHAEDLYCYTVNRILSYRTQLLDTANKYHIFVILTIRKFRIKTL</sequence>
<feature type="compositionally biased region" description="Basic and acidic residues" evidence="1">
    <location>
        <begin position="16"/>
        <end position="26"/>
    </location>
</feature>
<evidence type="ECO:0000256" key="1">
    <source>
        <dbReference type="SAM" id="MobiDB-lite"/>
    </source>
</evidence>
<dbReference type="CDD" id="cd22157">
    <property type="entry name" value="F-box_AtFBW1-like"/>
    <property type="match status" value="1"/>
</dbReference>
<name>A0ABU6QUI9_9FABA</name>
<dbReference type="PANTHER" id="PTHR31672:SF13">
    <property type="entry name" value="F-BOX PROTEIN CPR30-LIKE"/>
    <property type="match status" value="1"/>
</dbReference>
<organism evidence="3 4">
    <name type="scientific">Stylosanthes scabra</name>
    <dbReference type="NCBI Taxonomy" id="79078"/>
    <lineage>
        <taxon>Eukaryota</taxon>
        <taxon>Viridiplantae</taxon>
        <taxon>Streptophyta</taxon>
        <taxon>Embryophyta</taxon>
        <taxon>Tracheophyta</taxon>
        <taxon>Spermatophyta</taxon>
        <taxon>Magnoliopsida</taxon>
        <taxon>eudicotyledons</taxon>
        <taxon>Gunneridae</taxon>
        <taxon>Pentapetalae</taxon>
        <taxon>rosids</taxon>
        <taxon>fabids</taxon>
        <taxon>Fabales</taxon>
        <taxon>Fabaceae</taxon>
        <taxon>Papilionoideae</taxon>
        <taxon>50 kb inversion clade</taxon>
        <taxon>dalbergioids sensu lato</taxon>
        <taxon>Dalbergieae</taxon>
        <taxon>Pterocarpus clade</taxon>
        <taxon>Stylosanthes</taxon>
    </lineage>
</organism>
<comment type="caution">
    <text evidence="3">The sequence shown here is derived from an EMBL/GenBank/DDBJ whole genome shotgun (WGS) entry which is preliminary data.</text>
</comment>
<dbReference type="SMART" id="SM00256">
    <property type="entry name" value="FBOX"/>
    <property type="match status" value="1"/>
</dbReference>
<reference evidence="3 4" key="1">
    <citation type="journal article" date="2023" name="Plants (Basel)">
        <title>Bridging the Gap: Combining Genomics and Transcriptomics Approaches to Understand Stylosanthes scabra, an Orphan Legume from the Brazilian Caatinga.</title>
        <authorList>
            <person name="Ferreira-Neto J.R.C."/>
            <person name="da Silva M.D."/>
            <person name="Binneck E."/>
            <person name="de Melo N.F."/>
            <person name="da Silva R.H."/>
            <person name="de Melo A.L.T.M."/>
            <person name="Pandolfi V."/>
            <person name="Bustamante F.O."/>
            <person name="Brasileiro-Vidal A.C."/>
            <person name="Benko-Iseppon A.M."/>
        </authorList>
    </citation>
    <scope>NUCLEOTIDE SEQUENCE [LARGE SCALE GENOMIC DNA]</scope>
    <source>
        <tissue evidence="3">Leaves</tissue>
    </source>
</reference>
<feature type="compositionally biased region" description="Basic residues" evidence="1">
    <location>
        <begin position="27"/>
        <end position="46"/>
    </location>
</feature>
<dbReference type="SUPFAM" id="SSF81383">
    <property type="entry name" value="F-box domain"/>
    <property type="match status" value="1"/>
</dbReference>
<dbReference type="PANTHER" id="PTHR31672">
    <property type="entry name" value="BNACNNG10540D PROTEIN"/>
    <property type="match status" value="1"/>
</dbReference>
<keyword evidence="4" id="KW-1185">Reference proteome</keyword>
<proteinExistence type="predicted"/>
<dbReference type="InterPro" id="IPR036047">
    <property type="entry name" value="F-box-like_dom_sf"/>
</dbReference>
<dbReference type="InterPro" id="IPR050796">
    <property type="entry name" value="SCF_F-box_component"/>
</dbReference>
<evidence type="ECO:0000313" key="3">
    <source>
        <dbReference type="EMBL" id="MED6115553.1"/>
    </source>
</evidence>
<protein>
    <recommendedName>
        <fullName evidence="2">F-box domain-containing protein</fullName>
    </recommendedName>
</protein>
<dbReference type="InterPro" id="IPR001810">
    <property type="entry name" value="F-box_dom"/>
</dbReference>
<dbReference type="Gene3D" id="1.20.1280.50">
    <property type="match status" value="1"/>
</dbReference>
<dbReference type="Pfam" id="PF00646">
    <property type="entry name" value="F-box"/>
    <property type="match status" value="1"/>
</dbReference>
<dbReference type="PROSITE" id="PS50181">
    <property type="entry name" value="FBOX"/>
    <property type="match status" value="1"/>
</dbReference>
<feature type="domain" description="F-box" evidence="2">
    <location>
        <begin position="118"/>
        <end position="163"/>
    </location>
</feature>